<dbReference type="GeneID" id="19112894"/>
<protein>
    <submittedName>
        <fullName evidence="1">Uncharacterized protein</fullName>
    </submittedName>
</protein>
<accession>M2MQG3</accession>
<dbReference type="AlphaFoldDB" id="M2MQG3"/>
<evidence type="ECO:0000313" key="1">
    <source>
        <dbReference type="EMBL" id="EMC93728.1"/>
    </source>
</evidence>
<organism evidence="1 2">
    <name type="scientific">Baudoinia panamericana (strain UAMH 10762)</name>
    <name type="common">Angels' share fungus</name>
    <name type="synonym">Baudoinia compniacensis (strain UAMH 10762)</name>
    <dbReference type="NCBI Taxonomy" id="717646"/>
    <lineage>
        <taxon>Eukaryota</taxon>
        <taxon>Fungi</taxon>
        <taxon>Dikarya</taxon>
        <taxon>Ascomycota</taxon>
        <taxon>Pezizomycotina</taxon>
        <taxon>Dothideomycetes</taxon>
        <taxon>Dothideomycetidae</taxon>
        <taxon>Mycosphaerellales</taxon>
        <taxon>Teratosphaeriaceae</taxon>
        <taxon>Baudoinia</taxon>
    </lineage>
</organism>
<reference evidence="1 2" key="1">
    <citation type="journal article" date="2012" name="PLoS Pathog.">
        <title>Diverse lifestyles and strategies of plant pathogenesis encoded in the genomes of eighteen Dothideomycetes fungi.</title>
        <authorList>
            <person name="Ohm R.A."/>
            <person name="Feau N."/>
            <person name="Henrissat B."/>
            <person name="Schoch C.L."/>
            <person name="Horwitz B.A."/>
            <person name="Barry K.W."/>
            <person name="Condon B.J."/>
            <person name="Copeland A.C."/>
            <person name="Dhillon B."/>
            <person name="Glaser F."/>
            <person name="Hesse C.N."/>
            <person name="Kosti I."/>
            <person name="LaButti K."/>
            <person name="Lindquist E.A."/>
            <person name="Lucas S."/>
            <person name="Salamov A.A."/>
            <person name="Bradshaw R.E."/>
            <person name="Ciuffetti L."/>
            <person name="Hamelin R.C."/>
            <person name="Kema G.H.J."/>
            <person name="Lawrence C."/>
            <person name="Scott J.A."/>
            <person name="Spatafora J.W."/>
            <person name="Turgeon B.G."/>
            <person name="de Wit P.J.G.M."/>
            <person name="Zhong S."/>
            <person name="Goodwin S.B."/>
            <person name="Grigoriev I.V."/>
        </authorList>
    </citation>
    <scope>NUCLEOTIDE SEQUENCE [LARGE SCALE GENOMIC DNA]</scope>
    <source>
        <strain evidence="1 2">UAMH 10762</strain>
    </source>
</reference>
<dbReference type="RefSeq" id="XP_007678575.1">
    <property type="nucleotide sequence ID" value="XM_007680385.1"/>
</dbReference>
<dbReference type="EMBL" id="KB445559">
    <property type="protein sequence ID" value="EMC93728.1"/>
    <property type="molecule type" value="Genomic_DNA"/>
</dbReference>
<keyword evidence="2" id="KW-1185">Reference proteome</keyword>
<dbReference type="KEGG" id="bcom:BAUCODRAFT_36181"/>
<dbReference type="Proteomes" id="UP000011761">
    <property type="component" value="Unassembled WGS sequence"/>
</dbReference>
<dbReference type="HOGENOM" id="CLU_2721825_0_0_1"/>
<gene>
    <name evidence="1" type="ORF">BAUCODRAFT_36181</name>
</gene>
<name>M2MQG3_BAUPA</name>
<proteinExistence type="predicted"/>
<evidence type="ECO:0000313" key="2">
    <source>
        <dbReference type="Proteomes" id="UP000011761"/>
    </source>
</evidence>
<sequence length="72" mass="7722">MEQNARLGHCLLTSCPPLPYFHISRPALTNRTAAVECPLPQSGPACSSAVHMAQMSTPTYLDCRGSGHVPFP</sequence>